<dbReference type="PANTHER" id="PTHR16222">
    <property type="entry name" value="ADP-RIBOSYLGLYCOHYDROLASE"/>
    <property type="match status" value="1"/>
</dbReference>
<dbReference type="Pfam" id="PF22784">
    <property type="entry name" value="PTP-SAK"/>
    <property type="match status" value="1"/>
</dbReference>
<dbReference type="EMBL" id="FMUN01000003">
    <property type="protein sequence ID" value="SCY10651.1"/>
    <property type="molecule type" value="Genomic_DNA"/>
</dbReference>
<evidence type="ECO:0000256" key="4">
    <source>
        <dbReference type="PIRSR" id="PIRSR605502-1"/>
    </source>
</evidence>
<dbReference type="STRING" id="381306.AN478_07280"/>
<feature type="binding site" evidence="4">
    <location>
        <position position="235"/>
    </location>
    <ligand>
        <name>Mg(2+)</name>
        <dbReference type="ChEBI" id="CHEBI:18420"/>
        <label>1</label>
    </ligand>
</feature>
<dbReference type="Pfam" id="PF03747">
    <property type="entry name" value="ADP_ribosyl_GH"/>
    <property type="match status" value="1"/>
</dbReference>
<dbReference type="GO" id="GO:0004725">
    <property type="term" value="F:protein tyrosine phosphatase activity"/>
    <property type="evidence" value="ECO:0007669"/>
    <property type="project" value="UniProtKB-EC"/>
</dbReference>
<keyword evidence="3 7" id="KW-0378">Hydrolase</keyword>
<dbReference type="InterPro" id="IPR029021">
    <property type="entry name" value="Prot-tyrosine_phosphatase-like"/>
</dbReference>
<keyword evidence="8" id="KW-1185">Reference proteome</keyword>
<dbReference type="PANTHER" id="PTHR16222:SF24">
    <property type="entry name" value="ADP-RIBOSYLHYDROLASE ARH3"/>
    <property type="match status" value="1"/>
</dbReference>
<dbReference type="PROSITE" id="PS50206">
    <property type="entry name" value="RHODANESE_3"/>
    <property type="match status" value="1"/>
</dbReference>
<feature type="binding site" evidence="4">
    <location>
        <position position="468"/>
    </location>
    <ligand>
        <name>Mg(2+)</name>
        <dbReference type="ChEBI" id="CHEBI:18420"/>
        <label>1</label>
    </ligand>
</feature>
<accession>A0A1G5D810</accession>
<dbReference type="InterPro" id="IPR050792">
    <property type="entry name" value="ADP-ribosylglycohydrolase"/>
</dbReference>
<dbReference type="RefSeq" id="WP_054965958.1">
    <property type="nucleotide sequence ID" value="NZ_FMUN01000003.1"/>
</dbReference>
<dbReference type="EC" id="3.1.3.48" evidence="2"/>
<protein>
    <recommendedName>
        <fullName evidence="2">protein-tyrosine-phosphatase</fullName>
        <ecNumber evidence="2">3.1.3.48</ecNumber>
    </recommendedName>
</protein>
<dbReference type="InterPro" id="IPR057023">
    <property type="entry name" value="PTP-SAK"/>
</dbReference>
<dbReference type="CDD" id="cd14505">
    <property type="entry name" value="CDKN3-like"/>
    <property type="match status" value="1"/>
</dbReference>
<comment type="similarity">
    <text evidence="1">Belongs to the ADP-ribosylglycohydrolase family.</text>
</comment>
<feature type="binding site" evidence="4">
    <location>
        <position position="467"/>
    </location>
    <ligand>
        <name>Mg(2+)</name>
        <dbReference type="ChEBI" id="CHEBI:18420"/>
        <label>1</label>
    </ligand>
</feature>
<dbReference type="InterPro" id="IPR005502">
    <property type="entry name" value="Ribosyl_crysJ1"/>
</dbReference>
<evidence type="ECO:0000259" key="5">
    <source>
        <dbReference type="PROSITE" id="PS50056"/>
    </source>
</evidence>
<evidence type="ECO:0000256" key="2">
    <source>
        <dbReference type="ARBA" id="ARBA00013064"/>
    </source>
</evidence>
<feature type="domain" description="Tyrosine specific protein phosphatases" evidence="5">
    <location>
        <begin position="117"/>
        <end position="168"/>
    </location>
</feature>
<name>A0A1G5D810_9GAMM</name>
<evidence type="ECO:0000313" key="7">
    <source>
        <dbReference type="EMBL" id="SCY10651.1"/>
    </source>
</evidence>
<dbReference type="SUPFAM" id="SSF52799">
    <property type="entry name" value="(Phosphotyrosine protein) phosphatases II"/>
    <property type="match status" value="1"/>
</dbReference>
<dbReference type="InterPro" id="IPR000387">
    <property type="entry name" value="Tyr_Pase_dom"/>
</dbReference>
<reference evidence="8" key="1">
    <citation type="submission" date="2016-10" db="EMBL/GenBank/DDBJ databases">
        <authorList>
            <person name="Varghese N."/>
        </authorList>
    </citation>
    <scope>NUCLEOTIDE SEQUENCE [LARGE SCALE GENOMIC DNA]</scope>
    <source>
        <strain evidence="8">HL 19</strain>
    </source>
</reference>
<dbReference type="InterPro" id="IPR001763">
    <property type="entry name" value="Rhodanese-like_dom"/>
</dbReference>
<dbReference type="PROSITE" id="PS50056">
    <property type="entry name" value="TYR_PHOSPHATASE_2"/>
    <property type="match status" value="1"/>
</dbReference>
<feature type="domain" description="Rhodanese" evidence="6">
    <location>
        <begin position="114"/>
        <end position="162"/>
    </location>
</feature>
<organism evidence="7 8">
    <name type="scientific">Thiohalorhabdus denitrificans</name>
    <dbReference type="NCBI Taxonomy" id="381306"/>
    <lineage>
        <taxon>Bacteria</taxon>
        <taxon>Pseudomonadati</taxon>
        <taxon>Pseudomonadota</taxon>
        <taxon>Gammaproteobacteria</taxon>
        <taxon>Thiohalorhabdales</taxon>
        <taxon>Thiohalorhabdaceae</taxon>
        <taxon>Thiohalorhabdus</taxon>
    </lineage>
</organism>
<evidence type="ECO:0000313" key="8">
    <source>
        <dbReference type="Proteomes" id="UP000183104"/>
    </source>
</evidence>
<dbReference type="Proteomes" id="UP000183104">
    <property type="component" value="Unassembled WGS sequence"/>
</dbReference>
<sequence length="524" mass="55198">MSADPIRIDAVDLPDTGRLGLTFCPGKTDPHGLAGPHTRDLGEDLRGIVHWGADHLVTLLQPHEFDLLGVAGLGEAAEMAGLDWSWLPIPDGGVPDAAFERHWGYTGLRLRRALRAGRRVVVHCRGGLGRAGLVATRLLVELGREPKAALGAVRRARRGAVETAVQEAYVGALRPGPAADEARDRLYGTLLGGALGDAFGYPVEFWVEEQVREELGPRGLTRPRFSAEGLLEVSDDTQMTLFTQAGLLEAGSPPEEEAALDAIRDAYRAWLDTQEGVPAAIADGPVEGLAADPRLQKRQAPGMTCLRALRDGGRGTPEEHVNDSKGCGGVMRVAPVGLVAAWGPEQAYEVGARSAALTHGHPAGYAAAGAMAATVRLLRDGRGLAQAAESALPMLAGHLGSAEVREALRDALARAAAPDPDPFADVRALGEGWVAEEALAIGLYAALRGADFPDVVRIAASHGGDSDSTAAIAGQVFGAWRGTGGLPQPWVRRLDVLEPLLDLAARFPEEDHEPHTPSTAREAP</sequence>
<feature type="binding site" evidence="4">
    <location>
        <position position="234"/>
    </location>
    <ligand>
        <name>Mg(2+)</name>
        <dbReference type="ChEBI" id="CHEBI:18420"/>
        <label>1</label>
    </ligand>
</feature>
<keyword evidence="4" id="KW-0460">Magnesium</keyword>
<feature type="binding site" evidence="4">
    <location>
        <position position="465"/>
    </location>
    <ligand>
        <name>Mg(2+)</name>
        <dbReference type="ChEBI" id="CHEBI:18420"/>
        <label>1</label>
    </ligand>
</feature>
<dbReference type="Gene3D" id="3.90.190.10">
    <property type="entry name" value="Protein tyrosine phosphatase superfamily"/>
    <property type="match status" value="1"/>
</dbReference>
<feature type="binding site" evidence="4">
    <location>
        <position position="236"/>
    </location>
    <ligand>
        <name>Mg(2+)</name>
        <dbReference type="ChEBI" id="CHEBI:18420"/>
        <label>1</label>
    </ligand>
</feature>
<gene>
    <name evidence="7" type="ORF">SAMN05661077_1219</name>
</gene>
<dbReference type="InterPro" id="IPR036705">
    <property type="entry name" value="Ribosyl_crysJ1_sf"/>
</dbReference>
<evidence type="ECO:0000256" key="1">
    <source>
        <dbReference type="ARBA" id="ARBA00010702"/>
    </source>
</evidence>
<dbReference type="Gene3D" id="1.10.4080.10">
    <property type="entry name" value="ADP-ribosylation/Crystallin J1"/>
    <property type="match status" value="1"/>
</dbReference>
<dbReference type="SUPFAM" id="SSF101478">
    <property type="entry name" value="ADP-ribosylglycohydrolase"/>
    <property type="match status" value="1"/>
</dbReference>
<comment type="cofactor">
    <cofactor evidence="4">
        <name>Mg(2+)</name>
        <dbReference type="ChEBI" id="CHEBI:18420"/>
    </cofactor>
    <text evidence="4">Binds 2 magnesium ions per subunit.</text>
</comment>
<proteinExistence type="inferred from homology"/>
<dbReference type="GO" id="GO:0046872">
    <property type="term" value="F:metal ion binding"/>
    <property type="evidence" value="ECO:0007669"/>
    <property type="project" value="UniProtKB-KW"/>
</dbReference>
<evidence type="ECO:0000256" key="3">
    <source>
        <dbReference type="ARBA" id="ARBA00022801"/>
    </source>
</evidence>
<keyword evidence="4" id="KW-0479">Metal-binding</keyword>
<evidence type="ECO:0000259" key="6">
    <source>
        <dbReference type="PROSITE" id="PS50206"/>
    </source>
</evidence>
<dbReference type="AlphaFoldDB" id="A0A1G5D810"/>